<dbReference type="SUPFAM" id="SSF56300">
    <property type="entry name" value="Metallo-dependent phosphatases"/>
    <property type="match status" value="1"/>
</dbReference>
<feature type="domain" description="Calcineurin-like phosphoesterase" evidence="1">
    <location>
        <begin position="13"/>
        <end position="196"/>
    </location>
</feature>
<dbReference type="PANTHER" id="PTHR12905:SF0">
    <property type="entry name" value="CALCINEURIN-LIKE PHOSPHOESTERASE DOMAIN-CONTAINING PROTEIN"/>
    <property type="match status" value="1"/>
</dbReference>
<protein>
    <submittedName>
        <fullName evidence="2">Metallophosphoesterase</fullName>
    </submittedName>
</protein>
<evidence type="ECO:0000313" key="3">
    <source>
        <dbReference type="Proteomes" id="UP001367030"/>
    </source>
</evidence>
<dbReference type="InterPro" id="IPR051693">
    <property type="entry name" value="UPF0046_metallophosphoest"/>
</dbReference>
<dbReference type="EMBL" id="JBBKZS010000001">
    <property type="protein sequence ID" value="MEJ8853443.1"/>
    <property type="molecule type" value="Genomic_DNA"/>
</dbReference>
<dbReference type="Proteomes" id="UP001367030">
    <property type="component" value="Unassembled WGS sequence"/>
</dbReference>
<proteinExistence type="predicted"/>
<dbReference type="Gene3D" id="3.60.21.10">
    <property type="match status" value="1"/>
</dbReference>
<reference evidence="2 3" key="1">
    <citation type="submission" date="2024-03" db="EMBL/GenBank/DDBJ databases">
        <title>Novel species of the genus Variovorax.</title>
        <authorList>
            <person name="Liu Q."/>
            <person name="Xin Y.-H."/>
        </authorList>
    </citation>
    <scope>NUCLEOTIDE SEQUENCE [LARGE SCALE GENOMIC DNA]</scope>
    <source>
        <strain evidence="2 3">KACC 18901</strain>
    </source>
</reference>
<gene>
    <name evidence="2" type="ORF">WKW79_02615</name>
</gene>
<sequence length="260" mass="28716">MLVRTLLSPDPVRILLASDLHYTLPQLDWVVRSAPSYDLVVLAGDHLDVSSPVPLDAQSIVLLRYFSLMKPGTSLVLASGNHDLTGPDRHGEKAALWLPDSRRSGVHADGDSVLIDDTLITICPWWDGPEGRAALELRLAADAQRRPARWVWVYHWPPLGSPTCWTGKREYGDADLAVWIERFRPDLVLTGHVHEPPFKPAGAWADRMGNTWVFNAGRQIGPVPAHIVIDLAEGTASWRSMMGEESLALCADKAPARTVF</sequence>
<dbReference type="PANTHER" id="PTHR12905">
    <property type="entry name" value="METALLOPHOSPHOESTERASE"/>
    <property type="match status" value="1"/>
</dbReference>
<dbReference type="Pfam" id="PF00149">
    <property type="entry name" value="Metallophos"/>
    <property type="match status" value="1"/>
</dbReference>
<comment type="caution">
    <text evidence="2">The sequence shown here is derived from an EMBL/GenBank/DDBJ whole genome shotgun (WGS) entry which is preliminary data.</text>
</comment>
<name>A0ABU8X0V7_9BURK</name>
<keyword evidence="3" id="KW-1185">Reference proteome</keyword>
<evidence type="ECO:0000259" key="1">
    <source>
        <dbReference type="Pfam" id="PF00149"/>
    </source>
</evidence>
<dbReference type="CDD" id="cd00838">
    <property type="entry name" value="MPP_superfamily"/>
    <property type="match status" value="1"/>
</dbReference>
<evidence type="ECO:0000313" key="2">
    <source>
        <dbReference type="EMBL" id="MEJ8853443.1"/>
    </source>
</evidence>
<organism evidence="2 3">
    <name type="scientific">Variovorax robiniae</name>
    <dbReference type="NCBI Taxonomy" id="1836199"/>
    <lineage>
        <taxon>Bacteria</taxon>
        <taxon>Pseudomonadati</taxon>
        <taxon>Pseudomonadota</taxon>
        <taxon>Betaproteobacteria</taxon>
        <taxon>Burkholderiales</taxon>
        <taxon>Comamonadaceae</taxon>
        <taxon>Variovorax</taxon>
    </lineage>
</organism>
<dbReference type="InterPro" id="IPR029052">
    <property type="entry name" value="Metallo-depent_PP-like"/>
</dbReference>
<dbReference type="RefSeq" id="WP_340333532.1">
    <property type="nucleotide sequence ID" value="NZ_JBBKZS010000001.1"/>
</dbReference>
<accession>A0ABU8X0V7</accession>
<dbReference type="InterPro" id="IPR004843">
    <property type="entry name" value="Calcineurin-like_PHP"/>
</dbReference>